<proteinExistence type="predicted"/>
<accession>J3N5Q6</accession>
<sequence>MDGSVSSYQLLGNFAKGQQLYRLQLQADGDGILSIVFSAASDSCVKLPTLSVTEQHLAALQCISSFFCL</sequence>
<dbReference type="PANTHER" id="PTHR34796:SF1">
    <property type="entry name" value="EXPRESSED PROTEIN"/>
    <property type="match status" value="1"/>
</dbReference>
<organism evidence="1">
    <name type="scientific">Oryza brachyantha</name>
    <name type="common">malo sina</name>
    <dbReference type="NCBI Taxonomy" id="4533"/>
    <lineage>
        <taxon>Eukaryota</taxon>
        <taxon>Viridiplantae</taxon>
        <taxon>Streptophyta</taxon>
        <taxon>Embryophyta</taxon>
        <taxon>Tracheophyta</taxon>
        <taxon>Spermatophyta</taxon>
        <taxon>Magnoliopsida</taxon>
        <taxon>Liliopsida</taxon>
        <taxon>Poales</taxon>
        <taxon>Poaceae</taxon>
        <taxon>BOP clade</taxon>
        <taxon>Oryzoideae</taxon>
        <taxon>Oryzeae</taxon>
        <taxon>Oryzinae</taxon>
        <taxon>Oryza</taxon>
    </lineage>
</organism>
<dbReference type="EnsemblPlants" id="OB11G11420.1">
    <property type="protein sequence ID" value="OB11G11420.1"/>
    <property type="gene ID" value="OB11G11420"/>
</dbReference>
<dbReference type="Proteomes" id="UP000006038">
    <property type="component" value="Chromosome 11"/>
</dbReference>
<name>J3N5Q6_ORYBR</name>
<dbReference type="PANTHER" id="PTHR34796">
    <property type="entry name" value="EXPRESSED PROTEIN"/>
    <property type="match status" value="1"/>
</dbReference>
<protein>
    <submittedName>
        <fullName evidence="1">Uncharacterized protein</fullName>
    </submittedName>
</protein>
<reference evidence="1" key="1">
    <citation type="journal article" date="2013" name="Nat. Commun.">
        <title>Whole-genome sequencing of Oryza brachyantha reveals mechanisms underlying Oryza genome evolution.</title>
        <authorList>
            <person name="Chen J."/>
            <person name="Huang Q."/>
            <person name="Gao D."/>
            <person name="Wang J."/>
            <person name="Lang Y."/>
            <person name="Liu T."/>
            <person name="Li B."/>
            <person name="Bai Z."/>
            <person name="Luis Goicoechea J."/>
            <person name="Liang C."/>
            <person name="Chen C."/>
            <person name="Zhang W."/>
            <person name="Sun S."/>
            <person name="Liao Y."/>
            <person name="Zhang X."/>
            <person name="Yang L."/>
            <person name="Song C."/>
            <person name="Wang M."/>
            <person name="Shi J."/>
            <person name="Liu G."/>
            <person name="Liu J."/>
            <person name="Zhou H."/>
            <person name="Zhou W."/>
            <person name="Yu Q."/>
            <person name="An N."/>
            <person name="Chen Y."/>
            <person name="Cai Q."/>
            <person name="Wang B."/>
            <person name="Liu B."/>
            <person name="Min J."/>
            <person name="Huang Y."/>
            <person name="Wu H."/>
            <person name="Li Z."/>
            <person name="Zhang Y."/>
            <person name="Yin Y."/>
            <person name="Song W."/>
            <person name="Jiang J."/>
            <person name="Jackson S.A."/>
            <person name="Wing R.A."/>
            <person name="Wang J."/>
            <person name="Chen M."/>
        </authorList>
    </citation>
    <scope>NUCLEOTIDE SEQUENCE [LARGE SCALE GENOMIC DNA]</scope>
    <source>
        <strain evidence="1">cv. IRGC 101232</strain>
    </source>
</reference>
<reference evidence="1" key="2">
    <citation type="submission" date="2013-04" db="UniProtKB">
        <authorList>
            <consortium name="EnsemblPlants"/>
        </authorList>
    </citation>
    <scope>IDENTIFICATION</scope>
</reference>
<evidence type="ECO:0000313" key="1">
    <source>
        <dbReference type="EnsemblPlants" id="OB11G11420.1"/>
    </source>
</evidence>
<dbReference type="Gramene" id="OB11G11420.1">
    <property type="protein sequence ID" value="OB11G11420.1"/>
    <property type="gene ID" value="OB11G11420"/>
</dbReference>
<dbReference type="HOGENOM" id="CLU_2779882_0_0_1"/>
<dbReference type="AlphaFoldDB" id="J3N5Q6"/>
<keyword evidence="2" id="KW-1185">Reference proteome</keyword>
<dbReference type="InterPro" id="IPR005500">
    <property type="entry name" value="DUF309"/>
</dbReference>
<evidence type="ECO:0000313" key="2">
    <source>
        <dbReference type="Proteomes" id="UP000006038"/>
    </source>
</evidence>